<keyword evidence="2" id="KW-0255">Endonuclease</keyword>
<dbReference type="CDD" id="cd09079">
    <property type="entry name" value="RgfB-like"/>
    <property type="match status" value="1"/>
</dbReference>
<dbReference type="InterPro" id="IPR036691">
    <property type="entry name" value="Endo/exonu/phosph_ase_sf"/>
</dbReference>
<dbReference type="InterPro" id="IPR005135">
    <property type="entry name" value="Endo/exonuclease/phosphatase"/>
</dbReference>
<protein>
    <submittedName>
        <fullName evidence="2">Endonuclease/exonuclease/phosphatase family protein</fullName>
    </submittedName>
</protein>
<dbReference type="GO" id="GO:0004519">
    <property type="term" value="F:endonuclease activity"/>
    <property type="evidence" value="ECO:0007669"/>
    <property type="project" value="UniProtKB-KW"/>
</dbReference>
<feature type="domain" description="Endonuclease/exonuclease/phosphatase" evidence="1">
    <location>
        <begin position="5"/>
        <end position="272"/>
    </location>
</feature>
<name>A0AAE3ARF3_9FIRM</name>
<evidence type="ECO:0000313" key="2">
    <source>
        <dbReference type="EMBL" id="MCC2165280.1"/>
    </source>
</evidence>
<reference evidence="2" key="1">
    <citation type="submission" date="2021-10" db="EMBL/GenBank/DDBJ databases">
        <title>Anaerobic single-cell dispensing facilitates the cultivation of human gut bacteria.</title>
        <authorList>
            <person name="Afrizal A."/>
        </authorList>
    </citation>
    <scope>NUCLEOTIDE SEQUENCE</scope>
    <source>
        <strain evidence="2">CLA-AA-H274</strain>
    </source>
</reference>
<dbReference type="Pfam" id="PF03372">
    <property type="entry name" value="Exo_endo_phos"/>
    <property type="match status" value="1"/>
</dbReference>
<comment type="caution">
    <text evidence="2">The sequence shown here is derived from an EMBL/GenBank/DDBJ whole genome shotgun (WGS) entry which is preliminary data.</text>
</comment>
<keyword evidence="2" id="KW-0540">Nuclease</keyword>
<evidence type="ECO:0000259" key="1">
    <source>
        <dbReference type="Pfam" id="PF03372"/>
    </source>
</evidence>
<evidence type="ECO:0000313" key="3">
    <source>
        <dbReference type="Proteomes" id="UP001198962"/>
    </source>
</evidence>
<dbReference type="Gene3D" id="3.60.10.10">
    <property type="entry name" value="Endonuclease/exonuclease/phosphatase"/>
    <property type="match status" value="1"/>
</dbReference>
<dbReference type="Proteomes" id="UP001198962">
    <property type="component" value="Unassembled WGS sequence"/>
</dbReference>
<keyword evidence="3" id="KW-1185">Reference proteome</keyword>
<gene>
    <name evidence="2" type="ORF">LKD32_10415</name>
</gene>
<accession>A0AAE3ARF3</accession>
<sequence length="285" mass="32182">MKILTLNAHSLVEPDYEKKLALFAQVVWREKPDIMAFQEASQSLAGSPLPDEEAVGYQPVAGYEGRLHRDNYGANLAGLLKNFGLDYFWTWVPAKLGYDIYEEGLAIFTRKPVMETDQFTISAVDDYHNWKTRKIVGLRNEDGWFYSVHMGWWKDEEEPFSAQWKCVAERLARKKNQLTERQGLWLMGDFNSPASVRGEGYDLVCESGWSDTYLLAKHRDKGSTASGGIDGWKDGESESGMRIDYIWHAGEVSIASSQVICDGKKYPQVSDHCGVMIETESGAQG</sequence>
<dbReference type="RefSeq" id="WP_177977702.1">
    <property type="nucleotide sequence ID" value="NZ_JAJEPU010000030.1"/>
</dbReference>
<dbReference type="SUPFAM" id="SSF56219">
    <property type="entry name" value="DNase I-like"/>
    <property type="match status" value="1"/>
</dbReference>
<proteinExistence type="predicted"/>
<dbReference type="EMBL" id="JAJEPU010000030">
    <property type="protein sequence ID" value="MCC2165280.1"/>
    <property type="molecule type" value="Genomic_DNA"/>
</dbReference>
<dbReference type="AlphaFoldDB" id="A0AAE3ARF3"/>
<organism evidence="2 3">
    <name type="scientific">Brotaphodocola catenula</name>
    <dbReference type="NCBI Taxonomy" id="2885361"/>
    <lineage>
        <taxon>Bacteria</taxon>
        <taxon>Bacillati</taxon>
        <taxon>Bacillota</taxon>
        <taxon>Clostridia</taxon>
        <taxon>Lachnospirales</taxon>
        <taxon>Lachnospiraceae</taxon>
        <taxon>Brotaphodocola</taxon>
    </lineage>
</organism>
<keyword evidence="2" id="KW-0378">Hydrolase</keyword>